<dbReference type="SUPFAM" id="SSF82199">
    <property type="entry name" value="SET domain"/>
    <property type="match status" value="1"/>
</dbReference>
<feature type="region of interest" description="Disordered" evidence="1">
    <location>
        <begin position="1217"/>
        <end position="1253"/>
    </location>
</feature>
<keyword evidence="4" id="KW-1185">Reference proteome</keyword>
<feature type="region of interest" description="Disordered" evidence="1">
    <location>
        <begin position="1277"/>
        <end position="1298"/>
    </location>
</feature>
<feature type="compositionally biased region" description="Low complexity" evidence="1">
    <location>
        <begin position="1122"/>
        <end position="1138"/>
    </location>
</feature>
<feature type="region of interest" description="Disordered" evidence="1">
    <location>
        <begin position="840"/>
        <end position="967"/>
    </location>
</feature>
<dbReference type="Proteomes" id="UP000199069">
    <property type="component" value="Unassembled WGS sequence"/>
</dbReference>
<dbReference type="InterPro" id="IPR001214">
    <property type="entry name" value="SET_dom"/>
</dbReference>
<organism evidence="3 4">
    <name type="scientific">Rhodotorula toruloides</name>
    <name type="common">Yeast</name>
    <name type="synonym">Rhodosporidium toruloides</name>
    <dbReference type="NCBI Taxonomy" id="5286"/>
    <lineage>
        <taxon>Eukaryota</taxon>
        <taxon>Fungi</taxon>
        <taxon>Dikarya</taxon>
        <taxon>Basidiomycota</taxon>
        <taxon>Pucciniomycotina</taxon>
        <taxon>Microbotryomycetes</taxon>
        <taxon>Sporidiobolales</taxon>
        <taxon>Sporidiobolaceae</taxon>
        <taxon>Rhodotorula</taxon>
    </lineage>
</organism>
<dbReference type="GO" id="GO:0042799">
    <property type="term" value="F:histone H4K20 methyltransferase activity"/>
    <property type="evidence" value="ECO:0007669"/>
    <property type="project" value="TreeGrafter"/>
</dbReference>
<dbReference type="CDD" id="cd10524">
    <property type="entry name" value="SET_Suv4-20-like"/>
    <property type="match status" value="1"/>
</dbReference>
<feature type="region of interest" description="Disordered" evidence="1">
    <location>
        <begin position="288"/>
        <end position="400"/>
    </location>
</feature>
<feature type="region of interest" description="Disordered" evidence="1">
    <location>
        <begin position="1122"/>
        <end position="1180"/>
    </location>
</feature>
<feature type="compositionally biased region" description="Pro residues" evidence="1">
    <location>
        <begin position="1020"/>
        <end position="1038"/>
    </location>
</feature>
<evidence type="ECO:0000313" key="3">
    <source>
        <dbReference type="EMBL" id="CTR07670.1"/>
    </source>
</evidence>
<dbReference type="PANTHER" id="PTHR12977">
    <property type="entry name" value="SUPPRESSOR OF VARIEGATION 4-20-RELATED"/>
    <property type="match status" value="1"/>
</dbReference>
<feature type="compositionally biased region" description="Basic and acidic residues" evidence="1">
    <location>
        <begin position="467"/>
        <end position="476"/>
    </location>
</feature>
<feature type="compositionally biased region" description="Low complexity" evidence="1">
    <location>
        <begin position="840"/>
        <end position="876"/>
    </location>
</feature>
<dbReference type="EMBL" id="CWKI01000006">
    <property type="protein sequence ID" value="CTR07670.1"/>
    <property type="molecule type" value="Genomic_DNA"/>
</dbReference>
<feature type="compositionally biased region" description="Low complexity" evidence="1">
    <location>
        <begin position="343"/>
        <end position="380"/>
    </location>
</feature>
<name>A0A0K3CGJ1_RHOTO</name>
<feature type="region of interest" description="Disordered" evidence="1">
    <location>
        <begin position="431"/>
        <end position="620"/>
    </location>
</feature>
<accession>A0A0K3CGJ1</accession>
<sequence length="1298" mass="137155">MSAVSNAQASKPFLSAADDLITRLLLDYSIFGEDRLGRATGKIEDRRELRMNDGEVETARQLVRRIRKGTITVNDALEEFLALSPVRSFCSRWEEDDGPLIFANHAKRYILALRPESGIAFHETDRYKNPRNGPRGKKRASLPATTSRRDPETFIEVGVFATRNFKKGEVVNLRGGIADLTEEEDDEMRDSGGRRDFSVLWSERKNCFCLLLGPARFVNHDCRNNVEFQLVGANMTFKVLEDIKKDEEIFTHYGEHYFEKDNAACLCATCEQLEQGAFASTKKKAAAPTAPKAAAPPTPPAAPSRRSARAATVAAPNYSEDDPPSGSGHNVLAKRSLRDRGLARASSLSSLSKATPPASPRSVRPPSSRVVPVRNAPSPAEALRGKPRAVIQPKLPPPPGYANDYVWDGRNRVARYVGPSYSKADVPALKRKGLSRSASAPSSLSALGKRRREATYSPAQSPKGKSRLRDDDDSPRPKRQRSSLVKLKQVRLGERSSTRIAGGSISARERTFAKLQKALGKNEGDEDSDLSELEEEEEDVEIADAGPEDSPLTDVEESEGEKTDEEDEAVQEQLVSPAKDATVRHESVSSSTARSEGSSAPSGMPEASSSADTPATTASSALSLTLDAPALVVPRLESVEAGITTSTPAEELLSPPLPGLSDADEEDDRIVLCPVPSPPKAIPADRPRLPLASPSQGFYTSAASTSANGTSSTSTGPDFRYGRTPADGGGRGADPAGVGDYGGGGGRGIGGSGGDDGEDGRPPKPSLPADKMDVDGIEEERDEAKPFTAESGKGKAAAPTGEVSAANNPYRAPAAAGALPETAEDPADVAAALLLLSSRPCAPSALPPLSTASTPPQLETSSNASASSSNAGASTSRVRLDDPPATKRKKRASEETKPAIHPSLNPRSTRRHSKLPEPEPVAPNSPPASGQRAKRSDATIQAAEGFSSSTPTSRRTRSQPLPGKLEDVLSAPETLAATGGFDWAKGRCASAASNWFFAHALTVWIADISKHEAMRNPSANPGPPPRPTSTPTPSPPPQRKTSSRQVPVPARPRSTSRSTPAPVVNPPRLGSPIVAPDGVRATRKSFPMEGVKLAEIVYSREARLAAGGWDPSVGKYVSAAAGANAPEAAEPGPSSTAARARQPTPTLAPSHPVSHGESRSHSSGRHVAPPDGKRSTRKSFPMEGVKLADLVYSEDALRAAGGGWDPVLEKYVRTTSRPGAISPEASTSQARLPSASTAVVSTPSTSEGKRSTRASLPLADVKLADLVHSPAARQALGGWDPVTKRYTPAGSRKTAAAE</sequence>
<feature type="compositionally biased region" description="Low complexity" evidence="1">
    <location>
        <begin position="435"/>
        <end position="447"/>
    </location>
</feature>
<dbReference type="Gene3D" id="2.170.270.10">
    <property type="entry name" value="SET domain"/>
    <property type="match status" value="1"/>
</dbReference>
<feature type="region of interest" description="Disordered" evidence="1">
    <location>
        <begin position="642"/>
        <end position="809"/>
    </location>
</feature>
<feature type="compositionally biased region" description="Low complexity" evidence="1">
    <location>
        <begin position="1233"/>
        <end position="1246"/>
    </location>
</feature>
<feature type="compositionally biased region" description="Gly residues" evidence="1">
    <location>
        <begin position="739"/>
        <end position="754"/>
    </location>
</feature>
<feature type="compositionally biased region" description="Low complexity" evidence="1">
    <location>
        <begin position="303"/>
        <end position="316"/>
    </location>
</feature>
<dbReference type="InterPro" id="IPR039977">
    <property type="entry name" value="Suv4-20/Set9"/>
</dbReference>
<feature type="compositionally biased region" description="Low complexity" evidence="1">
    <location>
        <begin position="588"/>
        <end position="620"/>
    </location>
</feature>
<proteinExistence type="predicted"/>
<dbReference type="PANTHER" id="PTHR12977:SF4">
    <property type="entry name" value="HISTONE-LYSINE N-METHYLTRANSFERASE KMT5B"/>
    <property type="match status" value="1"/>
</dbReference>
<feature type="region of interest" description="Disordered" evidence="1">
    <location>
        <begin position="1014"/>
        <end position="1076"/>
    </location>
</feature>
<feature type="compositionally biased region" description="Acidic residues" evidence="1">
    <location>
        <begin position="554"/>
        <end position="570"/>
    </location>
</feature>
<dbReference type="PROSITE" id="PS50280">
    <property type="entry name" value="SET"/>
    <property type="match status" value="1"/>
</dbReference>
<dbReference type="GO" id="GO:0005634">
    <property type="term" value="C:nucleus"/>
    <property type="evidence" value="ECO:0007669"/>
    <property type="project" value="TreeGrafter"/>
</dbReference>
<dbReference type="SMART" id="SM00317">
    <property type="entry name" value="SET"/>
    <property type="match status" value="1"/>
</dbReference>
<gene>
    <name evidence="3" type="primary">FGENESH: predicted gene_6.453</name>
    <name evidence="3" type="ORF">BN2166_0035310</name>
</gene>
<evidence type="ECO:0000259" key="2">
    <source>
        <dbReference type="PROSITE" id="PS50280"/>
    </source>
</evidence>
<dbReference type="STRING" id="5286.A0A0K3CGJ1"/>
<feature type="compositionally biased region" description="Acidic residues" evidence="1">
    <location>
        <begin position="524"/>
        <end position="542"/>
    </location>
</feature>
<dbReference type="InterPro" id="IPR046341">
    <property type="entry name" value="SET_dom_sf"/>
</dbReference>
<dbReference type="OMA" id="FPMEGVK"/>
<feature type="region of interest" description="Disordered" evidence="1">
    <location>
        <begin position="122"/>
        <end position="147"/>
    </location>
</feature>
<evidence type="ECO:0000313" key="4">
    <source>
        <dbReference type="Proteomes" id="UP000199069"/>
    </source>
</evidence>
<protein>
    <submittedName>
        <fullName evidence="3">BY PROTMAP: gi|647397374|emb|CDR40350.1| RHTO0S05e02102g1_1 [Rhodosporidium toruloides]</fullName>
    </submittedName>
</protein>
<reference evidence="3 4" key="1">
    <citation type="submission" date="2015-07" db="EMBL/GenBank/DDBJ databases">
        <authorList>
            <person name="Cajimat M.N.B."/>
            <person name="Milazzo M.L."/>
            <person name="Fulhorst C.F."/>
        </authorList>
    </citation>
    <scope>NUCLEOTIDE SEQUENCE [LARGE SCALE GENOMIC DNA]</scope>
    <source>
        <strain evidence="3">Single colony</strain>
    </source>
</reference>
<dbReference type="Pfam" id="PF00856">
    <property type="entry name" value="SET"/>
    <property type="match status" value="1"/>
</dbReference>
<evidence type="ECO:0000256" key="1">
    <source>
        <dbReference type="SAM" id="MobiDB-lite"/>
    </source>
</evidence>
<feature type="compositionally biased region" description="Low complexity" evidence="1">
    <location>
        <begin position="700"/>
        <end position="726"/>
    </location>
</feature>
<feature type="domain" description="SET" evidence="2">
    <location>
        <begin position="143"/>
        <end position="254"/>
    </location>
</feature>